<evidence type="ECO:0000313" key="2">
    <source>
        <dbReference type="EMBL" id="CCH33005.1"/>
    </source>
</evidence>
<gene>
    <name evidence="2" type="ordered locus">BN6_57470</name>
</gene>
<dbReference type="RefSeq" id="WP_015103116.1">
    <property type="nucleotide sequence ID" value="NC_019673.1"/>
</dbReference>
<protein>
    <submittedName>
        <fullName evidence="2">Uncharacterized protein</fullName>
    </submittedName>
</protein>
<dbReference type="OrthoDB" id="3695671at2"/>
<name>K0JYJ3_SACES</name>
<accession>K0JYJ3</accession>
<dbReference type="Proteomes" id="UP000006281">
    <property type="component" value="Chromosome"/>
</dbReference>
<dbReference type="STRING" id="1179773.BN6_57470"/>
<dbReference type="EMBL" id="HE804045">
    <property type="protein sequence ID" value="CCH33005.1"/>
    <property type="molecule type" value="Genomic_DNA"/>
</dbReference>
<reference evidence="2 3" key="1">
    <citation type="journal article" date="2012" name="BMC Genomics">
        <title>Complete genome sequence of Saccharothrix espanaensis DSM 44229T and comparison to the other completely sequenced Pseudonocardiaceae.</title>
        <authorList>
            <person name="Strobel T."/>
            <person name="Al-Dilaimi A."/>
            <person name="Blom J."/>
            <person name="Gessner A."/>
            <person name="Kalinowski J."/>
            <person name="Luzhetska M."/>
            <person name="Puhler A."/>
            <person name="Szczepanowski R."/>
            <person name="Bechthold A."/>
            <person name="Ruckert C."/>
        </authorList>
    </citation>
    <scope>NUCLEOTIDE SEQUENCE [LARGE SCALE GENOMIC DNA]</scope>
    <source>
        <strain evidence="3">ATCC 51144 / DSM 44229 / JCM 9112 / NBRC 15066 / NRRL 15764</strain>
    </source>
</reference>
<dbReference type="AlphaFoldDB" id="K0JYJ3"/>
<dbReference type="PATRIC" id="fig|1179773.3.peg.5780"/>
<organism evidence="2 3">
    <name type="scientific">Saccharothrix espanaensis (strain ATCC 51144 / DSM 44229 / JCM 9112 / NBRC 15066 / NRRL 15764)</name>
    <dbReference type="NCBI Taxonomy" id="1179773"/>
    <lineage>
        <taxon>Bacteria</taxon>
        <taxon>Bacillati</taxon>
        <taxon>Actinomycetota</taxon>
        <taxon>Actinomycetes</taxon>
        <taxon>Pseudonocardiales</taxon>
        <taxon>Pseudonocardiaceae</taxon>
        <taxon>Saccharothrix</taxon>
    </lineage>
</organism>
<evidence type="ECO:0000313" key="3">
    <source>
        <dbReference type="Proteomes" id="UP000006281"/>
    </source>
</evidence>
<keyword evidence="3" id="KW-1185">Reference proteome</keyword>
<proteinExistence type="predicted"/>
<feature type="region of interest" description="Disordered" evidence="1">
    <location>
        <begin position="92"/>
        <end position="115"/>
    </location>
</feature>
<dbReference type="HOGENOM" id="CLU_154367_0_0_11"/>
<evidence type="ECO:0000256" key="1">
    <source>
        <dbReference type="SAM" id="MobiDB-lite"/>
    </source>
</evidence>
<dbReference type="KEGG" id="sesp:BN6_57470"/>
<sequence length="115" mass="12469">MDEVLAANLHDGLTSILDAYDLMATEGGPTAHQALADSAVPRLTGTLRDLLDQHRSDPRGRCRICQPRWRIRPPRCRVLLIAHQHLIAVETPATPTRAARHATPAGPAHPRPAGA</sequence>